<keyword evidence="2" id="KW-1185">Reference proteome</keyword>
<evidence type="ECO:0000313" key="1">
    <source>
        <dbReference type="EMBL" id="PVY62227.1"/>
    </source>
</evidence>
<accession>A0A2U1CMJ6</accession>
<gene>
    <name evidence="1" type="ORF">C7440_1720</name>
</gene>
<evidence type="ECO:0000313" key="2">
    <source>
        <dbReference type="Proteomes" id="UP000246145"/>
    </source>
</evidence>
<name>A0A2U1CMJ6_9BURK</name>
<reference evidence="1 2" key="1">
    <citation type="submission" date="2018-04" db="EMBL/GenBank/DDBJ databases">
        <title>Genomic Encyclopedia of Type Strains, Phase IV (KMG-IV): sequencing the most valuable type-strain genomes for metagenomic binning, comparative biology and taxonomic classification.</title>
        <authorList>
            <person name="Goeker M."/>
        </authorList>
    </citation>
    <scope>NUCLEOTIDE SEQUENCE [LARGE SCALE GENOMIC DNA]</scope>
    <source>
        <strain evidence="1 2">DSM 10065</strain>
    </source>
</reference>
<protein>
    <submittedName>
        <fullName evidence="1">Uncharacterized protein</fullName>
    </submittedName>
</protein>
<dbReference type="OrthoDB" id="72471at2"/>
<organism evidence="1 2">
    <name type="scientific">Pusillimonas noertemannii</name>
    <dbReference type="NCBI Taxonomy" id="305977"/>
    <lineage>
        <taxon>Bacteria</taxon>
        <taxon>Pseudomonadati</taxon>
        <taxon>Pseudomonadota</taxon>
        <taxon>Betaproteobacteria</taxon>
        <taxon>Burkholderiales</taxon>
        <taxon>Alcaligenaceae</taxon>
        <taxon>Pusillimonas</taxon>
    </lineage>
</organism>
<sequence>MKEYSIRLPGDIVRSIIDGDRTSLIHPAAPPALKCPFGQVGQPIWVKETYTPMHEGVTTREGIAYRADFLDDPHGPDGELSREGKYRFWKPSSTMPKWASRLILYPTRIRAMTLSAVAKEDGYGEDLISPEPKIPPTGSLFESEPEDDPLVWAVDFTKELLKP</sequence>
<dbReference type="AlphaFoldDB" id="A0A2U1CMJ6"/>
<proteinExistence type="predicted"/>
<dbReference type="EMBL" id="QEKO01000002">
    <property type="protein sequence ID" value="PVY62227.1"/>
    <property type="molecule type" value="Genomic_DNA"/>
</dbReference>
<dbReference type="Proteomes" id="UP000246145">
    <property type="component" value="Unassembled WGS sequence"/>
</dbReference>
<comment type="caution">
    <text evidence="1">The sequence shown here is derived from an EMBL/GenBank/DDBJ whole genome shotgun (WGS) entry which is preliminary data.</text>
</comment>
<dbReference type="RefSeq" id="WP_116518214.1">
    <property type="nucleotide sequence ID" value="NZ_JACCEX010000002.1"/>
</dbReference>